<dbReference type="GO" id="GO:0050660">
    <property type="term" value="F:flavin adenine dinucleotide binding"/>
    <property type="evidence" value="ECO:0007669"/>
    <property type="project" value="InterPro"/>
</dbReference>
<dbReference type="InterPro" id="IPR004653">
    <property type="entry name" value="DusA"/>
</dbReference>
<gene>
    <name evidence="10" type="ORF">DI586_10780</name>
</gene>
<protein>
    <submittedName>
        <fullName evidence="10">tRNA dihydrouridine(20/20a) synthase DusA</fullName>
    </submittedName>
</protein>
<sequence length="262" mass="29297">MNKNFRISVAPMMDWTDRHCRYFHRLLSPNAVLYTEMVTTGALLFGDAERHLRFSAQEHPVALQLGGSEPDALSKSAKMGEDFGYDEINLNCGCPSDRVQKGKFGACLMAEPELVADCISAMAAQVKIPVTVKCRIGIDDSEDYEFLNAFIEKVKAARCQTFIIHARKAWLKGLSPKENREIPPLNYDLVTQIKNNHSDLTIDINGGLNNLELIKSVSHLDGAMIGREAYQNPFFLAEIEHGLNGLPLPNRFDIARAMIPYI</sequence>
<dbReference type="GO" id="GO:0000049">
    <property type="term" value="F:tRNA binding"/>
    <property type="evidence" value="ECO:0007669"/>
    <property type="project" value="UniProtKB-KW"/>
</dbReference>
<dbReference type="GO" id="GO:0017150">
    <property type="term" value="F:tRNA dihydrouridine synthase activity"/>
    <property type="evidence" value="ECO:0007669"/>
    <property type="project" value="InterPro"/>
</dbReference>
<dbReference type="NCBIfam" id="NF008774">
    <property type="entry name" value="PRK11815.1"/>
    <property type="match status" value="1"/>
</dbReference>
<dbReference type="SUPFAM" id="SSF51395">
    <property type="entry name" value="FMN-linked oxidoreductases"/>
    <property type="match status" value="1"/>
</dbReference>
<keyword evidence="8" id="KW-0560">Oxidoreductase</keyword>
<keyword evidence="6" id="KW-0521">NADP</keyword>
<dbReference type="AlphaFoldDB" id="A0A2W5FC43"/>
<keyword evidence="3" id="KW-0285">Flavoprotein</keyword>
<keyword evidence="5" id="KW-0819">tRNA processing</keyword>
<dbReference type="InterPro" id="IPR018517">
    <property type="entry name" value="tRNA_hU_synthase_CS"/>
</dbReference>
<dbReference type="EMBL" id="QFOT01000170">
    <property type="protein sequence ID" value="PZP53655.1"/>
    <property type="molecule type" value="Genomic_DNA"/>
</dbReference>
<dbReference type="InterPro" id="IPR035587">
    <property type="entry name" value="DUS-like_FMN-bd"/>
</dbReference>
<evidence type="ECO:0000259" key="9">
    <source>
        <dbReference type="Pfam" id="PF01207"/>
    </source>
</evidence>
<evidence type="ECO:0000256" key="7">
    <source>
        <dbReference type="ARBA" id="ARBA00022884"/>
    </source>
</evidence>
<evidence type="ECO:0000256" key="2">
    <source>
        <dbReference type="ARBA" id="ARBA00022555"/>
    </source>
</evidence>
<dbReference type="PANTHER" id="PTHR42907:SF1">
    <property type="entry name" value="FMN-LINKED OXIDOREDUCTASES SUPERFAMILY PROTEIN"/>
    <property type="match status" value="1"/>
</dbReference>
<feature type="non-terminal residue" evidence="10">
    <location>
        <position position="262"/>
    </location>
</feature>
<evidence type="ECO:0000313" key="11">
    <source>
        <dbReference type="Proteomes" id="UP000249739"/>
    </source>
</evidence>
<evidence type="ECO:0000256" key="1">
    <source>
        <dbReference type="ARBA" id="ARBA00001917"/>
    </source>
</evidence>
<keyword evidence="2" id="KW-0820">tRNA-binding</keyword>
<evidence type="ECO:0000256" key="5">
    <source>
        <dbReference type="ARBA" id="ARBA00022694"/>
    </source>
</evidence>
<dbReference type="Gene3D" id="3.20.20.70">
    <property type="entry name" value="Aldolase class I"/>
    <property type="match status" value="1"/>
</dbReference>
<evidence type="ECO:0000256" key="6">
    <source>
        <dbReference type="ARBA" id="ARBA00022857"/>
    </source>
</evidence>
<reference evidence="10 11" key="1">
    <citation type="submission" date="2017-08" db="EMBL/GenBank/DDBJ databases">
        <title>Infants hospitalized years apart are colonized by the same room-sourced microbial strains.</title>
        <authorList>
            <person name="Brooks B."/>
            <person name="Olm M.R."/>
            <person name="Firek B.A."/>
            <person name="Baker R."/>
            <person name="Thomas B.C."/>
            <person name="Morowitz M.J."/>
            <person name="Banfield J.F."/>
        </authorList>
    </citation>
    <scope>NUCLEOTIDE SEQUENCE [LARGE SCALE GENOMIC DNA]</scope>
    <source>
        <strain evidence="10">S2_006_000_R2_64</strain>
    </source>
</reference>
<name>A0A2W5FC43_9BACT</name>
<dbReference type="PANTHER" id="PTHR42907">
    <property type="entry name" value="FMN-LINKED OXIDOREDUCTASES SUPERFAMILY PROTEIN"/>
    <property type="match status" value="1"/>
</dbReference>
<dbReference type="InterPro" id="IPR013785">
    <property type="entry name" value="Aldolase_TIM"/>
</dbReference>
<evidence type="ECO:0000256" key="8">
    <source>
        <dbReference type="ARBA" id="ARBA00023002"/>
    </source>
</evidence>
<comment type="cofactor">
    <cofactor evidence="1">
        <name>FMN</name>
        <dbReference type="ChEBI" id="CHEBI:58210"/>
    </cofactor>
</comment>
<dbReference type="CDD" id="cd02801">
    <property type="entry name" value="DUS_like_FMN"/>
    <property type="match status" value="1"/>
</dbReference>
<dbReference type="Pfam" id="PF01207">
    <property type="entry name" value="Dus"/>
    <property type="match status" value="1"/>
</dbReference>
<feature type="domain" description="DUS-like FMN-binding" evidence="9">
    <location>
        <begin position="9"/>
        <end position="244"/>
    </location>
</feature>
<evidence type="ECO:0000313" key="10">
    <source>
        <dbReference type="EMBL" id="PZP53655.1"/>
    </source>
</evidence>
<dbReference type="Proteomes" id="UP000249739">
    <property type="component" value="Unassembled WGS sequence"/>
</dbReference>
<comment type="caution">
    <text evidence="10">The sequence shown here is derived from an EMBL/GenBank/DDBJ whole genome shotgun (WGS) entry which is preliminary data.</text>
</comment>
<keyword evidence="7" id="KW-0694">RNA-binding</keyword>
<accession>A0A2W5FC43</accession>
<proteinExistence type="predicted"/>
<keyword evidence="4" id="KW-0288">FMN</keyword>
<dbReference type="PROSITE" id="PS01136">
    <property type="entry name" value="UPF0034"/>
    <property type="match status" value="1"/>
</dbReference>
<organism evidence="10 11">
    <name type="scientific">Micavibrio aeruginosavorus</name>
    <dbReference type="NCBI Taxonomy" id="349221"/>
    <lineage>
        <taxon>Bacteria</taxon>
        <taxon>Pseudomonadati</taxon>
        <taxon>Bdellovibrionota</taxon>
        <taxon>Bdellovibrionia</taxon>
        <taxon>Bdellovibrionales</taxon>
        <taxon>Pseudobdellovibrionaceae</taxon>
        <taxon>Micavibrio</taxon>
    </lineage>
</organism>
<evidence type="ECO:0000256" key="3">
    <source>
        <dbReference type="ARBA" id="ARBA00022630"/>
    </source>
</evidence>
<evidence type="ECO:0000256" key="4">
    <source>
        <dbReference type="ARBA" id="ARBA00022643"/>
    </source>
</evidence>